<dbReference type="PROSITE" id="PS51257">
    <property type="entry name" value="PROKAR_LIPOPROTEIN"/>
    <property type="match status" value="1"/>
</dbReference>
<dbReference type="EMBL" id="CP032094">
    <property type="protein sequence ID" value="AXY02487.1"/>
    <property type="molecule type" value="Genomic_DNA"/>
</dbReference>
<organism evidence="5 6">
    <name type="scientific">Vibrio alfacsensis</name>
    <dbReference type="NCBI Taxonomy" id="1074311"/>
    <lineage>
        <taxon>Bacteria</taxon>
        <taxon>Pseudomonadati</taxon>
        <taxon>Pseudomonadota</taxon>
        <taxon>Gammaproteobacteria</taxon>
        <taxon>Vibrionales</taxon>
        <taxon>Vibrionaceae</taxon>
        <taxon>Vibrio</taxon>
    </lineage>
</organism>
<dbReference type="NCBIfam" id="TIGR01409">
    <property type="entry name" value="TAT_signal_seq"/>
    <property type="match status" value="1"/>
</dbReference>
<gene>
    <name evidence="5" type="ORF">D1115_15600</name>
</gene>
<evidence type="ECO:0000256" key="2">
    <source>
        <dbReference type="ARBA" id="ARBA00022729"/>
    </source>
</evidence>
<evidence type="ECO:0000256" key="1">
    <source>
        <dbReference type="ARBA" id="ARBA00008779"/>
    </source>
</evidence>
<name>A0ABN5PH34_9VIBR</name>
<dbReference type="PANTHER" id="PTHR42693:SF53">
    <property type="entry name" value="ENDO-4-O-SULFATASE"/>
    <property type="match status" value="1"/>
</dbReference>
<keyword evidence="2" id="KW-0732">Signal</keyword>
<evidence type="ECO:0000259" key="4">
    <source>
        <dbReference type="Pfam" id="PF00884"/>
    </source>
</evidence>
<dbReference type="PROSITE" id="PS51318">
    <property type="entry name" value="TAT"/>
    <property type="match status" value="1"/>
</dbReference>
<keyword evidence="3" id="KW-0378">Hydrolase</keyword>
<dbReference type="InterPro" id="IPR000917">
    <property type="entry name" value="Sulfatase_N"/>
</dbReference>
<evidence type="ECO:0000256" key="3">
    <source>
        <dbReference type="ARBA" id="ARBA00022801"/>
    </source>
</evidence>
<evidence type="ECO:0000313" key="5">
    <source>
        <dbReference type="EMBL" id="AXY02487.1"/>
    </source>
</evidence>
<comment type="similarity">
    <text evidence="1">Belongs to the sulfatase family.</text>
</comment>
<dbReference type="CDD" id="cd16034">
    <property type="entry name" value="sulfatase_like"/>
    <property type="match status" value="1"/>
</dbReference>
<dbReference type="InterPro" id="IPR017850">
    <property type="entry name" value="Alkaline_phosphatase_core_sf"/>
</dbReference>
<feature type="domain" description="Sulfatase N-terminal" evidence="4">
    <location>
        <begin position="48"/>
        <end position="399"/>
    </location>
</feature>
<dbReference type="Proteomes" id="UP000262832">
    <property type="component" value="Chromosome II"/>
</dbReference>
<dbReference type="Gene3D" id="3.30.1120.10">
    <property type="match status" value="1"/>
</dbReference>
<dbReference type="Pfam" id="PF00884">
    <property type="entry name" value="Sulfatase"/>
    <property type="match status" value="1"/>
</dbReference>
<proteinExistence type="inferred from homology"/>
<dbReference type="RefSeq" id="WP_128812401.1">
    <property type="nucleotide sequence ID" value="NZ_CP032094.1"/>
</dbReference>
<dbReference type="Gene3D" id="3.40.720.10">
    <property type="entry name" value="Alkaline Phosphatase, subunit A"/>
    <property type="match status" value="1"/>
</dbReference>
<dbReference type="InterPro" id="IPR019546">
    <property type="entry name" value="TAT_signal_bac_arc"/>
</dbReference>
<evidence type="ECO:0000313" key="6">
    <source>
        <dbReference type="Proteomes" id="UP000262832"/>
    </source>
</evidence>
<dbReference type="InterPro" id="IPR006311">
    <property type="entry name" value="TAT_signal"/>
</dbReference>
<reference evidence="5 6" key="1">
    <citation type="submission" date="2018-08" db="EMBL/GenBank/DDBJ databases">
        <title>Genomic taxonomy of the Vibrionaceae family.</title>
        <authorList>
            <person name="Gomez-Gil B."/>
            <person name="Tanaka M."/>
            <person name="Sawabe T."/>
            <person name="Enciso-Ibarra K."/>
        </authorList>
    </citation>
    <scope>NUCLEOTIDE SEQUENCE [LARGE SCALE GENOMIC DNA]</scope>
    <source>
        <strain evidence="5 6">CAIM 1831</strain>
    </source>
</reference>
<dbReference type="InterPro" id="IPR050738">
    <property type="entry name" value="Sulfatase"/>
</dbReference>
<dbReference type="SUPFAM" id="SSF53649">
    <property type="entry name" value="Alkaline phosphatase-like"/>
    <property type="match status" value="1"/>
</dbReference>
<keyword evidence="6" id="KW-1185">Reference proteome</keyword>
<protein>
    <submittedName>
        <fullName evidence="5">Twin-arginine translocation signal domain-containing protein</fullName>
    </submittedName>
</protein>
<sequence>MSVSRRDILKGLAAGGIAATTAACAPSYLAAPGTKSESNDKSESPKKPNLLIVFPDEFRAHSLQFMGQDPSVTPNLNRFAKEGVVLDQAVSNFPLCTPFRGMFMTGQYPYRNGIHGNCHTPEEGFFGGSDFGIELKEDAVCWSDVLKEQGYSLGYLGKWHLDCPQAPFVPSYNNPMENRYWNDWTPPHKRHGFDWWYSYGTYDLHMNPIYWTNETPREAPLKIAQWSPEHEADMAIKYLRNEGNKFRDNDKPFALVVSMNPPHSPYDQIPQKYLDRVTQTSEELNTRPSVVWDKEYMDGYGPKYFREYMAMINGVDEQFGRIIDELDRLGLDEDTLVVFFSDHGCCLGAHGEPTKNVIYDEAVRIPMMFRWKGKLQSRQDDLLFSAPDIYPTLLGLMGMGDAIPDTVEGTNFAKTIMTGEGDTRPTSQFYTKPPYGAVSYGVRGVRTDQYTLSIVRKVGKPLQFTLFDNVNDPYQMKNIAKGNEAIIQTLITEELAHWLEVTGDPWRPTEVPESVLKAYT</sequence>
<accession>A0ABN5PH34</accession>
<dbReference type="PANTHER" id="PTHR42693">
    <property type="entry name" value="ARYLSULFATASE FAMILY MEMBER"/>
    <property type="match status" value="1"/>
</dbReference>